<dbReference type="InterPro" id="IPR051274">
    <property type="entry name" value="3-5_Exoribonuclease"/>
</dbReference>
<accession>A0AAV6VCU3</accession>
<dbReference type="SUPFAM" id="SSF53098">
    <property type="entry name" value="Ribonuclease H-like"/>
    <property type="match status" value="1"/>
</dbReference>
<dbReference type="InterPro" id="IPR036397">
    <property type="entry name" value="RNaseH_sf"/>
</dbReference>
<dbReference type="PANTHER" id="PTHR23044">
    <property type="entry name" value="3'-5' EXONUCLEASE ERI1-RELATED"/>
    <property type="match status" value="1"/>
</dbReference>
<evidence type="ECO:0000313" key="6">
    <source>
        <dbReference type="Proteomes" id="UP000827092"/>
    </source>
</evidence>
<evidence type="ECO:0000256" key="3">
    <source>
        <dbReference type="ARBA" id="ARBA00022839"/>
    </source>
</evidence>
<dbReference type="GO" id="GO:0000175">
    <property type="term" value="F:3'-5'-RNA exonuclease activity"/>
    <property type="evidence" value="ECO:0007669"/>
    <property type="project" value="InterPro"/>
</dbReference>
<reference evidence="5 6" key="1">
    <citation type="journal article" date="2022" name="Nat. Ecol. Evol.">
        <title>A masculinizing supergene underlies an exaggerated male reproductive morph in a spider.</title>
        <authorList>
            <person name="Hendrickx F."/>
            <person name="De Corte Z."/>
            <person name="Sonet G."/>
            <person name="Van Belleghem S.M."/>
            <person name="Kostlbacher S."/>
            <person name="Vangestel C."/>
        </authorList>
    </citation>
    <scope>NUCLEOTIDE SEQUENCE [LARGE SCALE GENOMIC DNA]</scope>
    <source>
        <strain evidence="5">W744_W776</strain>
    </source>
</reference>
<dbReference type="GO" id="GO:0003676">
    <property type="term" value="F:nucleic acid binding"/>
    <property type="evidence" value="ECO:0007669"/>
    <property type="project" value="InterPro"/>
</dbReference>
<protein>
    <recommendedName>
        <fullName evidence="4">Exonuclease domain-containing protein</fullName>
    </recommendedName>
</protein>
<dbReference type="SMART" id="SM00479">
    <property type="entry name" value="EXOIII"/>
    <property type="match status" value="1"/>
</dbReference>
<gene>
    <name evidence="5" type="ORF">JTE90_029524</name>
</gene>
<organism evidence="5 6">
    <name type="scientific">Oedothorax gibbosus</name>
    <dbReference type="NCBI Taxonomy" id="931172"/>
    <lineage>
        <taxon>Eukaryota</taxon>
        <taxon>Metazoa</taxon>
        <taxon>Ecdysozoa</taxon>
        <taxon>Arthropoda</taxon>
        <taxon>Chelicerata</taxon>
        <taxon>Arachnida</taxon>
        <taxon>Araneae</taxon>
        <taxon>Araneomorphae</taxon>
        <taxon>Entelegynae</taxon>
        <taxon>Araneoidea</taxon>
        <taxon>Linyphiidae</taxon>
        <taxon>Erigoninae</taxon>
        <taxon>Oedothorax</taxon>
    </lineage>
</organism>
<comment type="caution">
    <text evidence="5">The sequence shown here is derived from an EMBL/GenBank/DDBJ whole genome shotgun (WGS) entry which is preliminary data.</text>
</comment>
<dbReference type="AlphaFoldDB" id="A0AAV6VCU3"/>
<dbReference type="InterPro" id="IPR012337">
    <property type="entry name" value="RNaseH-like_sf"/>
</dbReference>
<sequence>MNSIIFALLKPNLAFTTCKRLFATAKFHTPRAEPDAHAFKKHKKHKKFPLYEGKPLQLAPKVQELPKQKFDYFLVLDFEATCDSPVNLDPQEIIEFPVLKINGATLERESKFHSYVKPVVNPELTDFCTELTGIIQGVVDNSPEFPEVFKNFQTWMKEEQILDTGAQFAFVTCGDPDLDYLLPLQCQVSEISVPDYMKQWINIKRSFCEIRPYTWPDNLSAMLKYCELEHIGDLHSGVDDAINIARVLRDLAERGHVFTHNGWKKT</sequence>
<dbReference type="PANTHER" id="PTHR23044:SF61">
    <property type="entry name" value="3'-5' EXORIBONUCLEASE 1-RELATED"/>
    <property type="match status" value="1"/>
</dbReference>
<keyword evidence="6" id="KW-1185">Reference proteome</keyword>
<evidence type="ECO:0000256" key="2">
    <source>
        <dbReference type="ARBA" id="ARBA00022801"/>
    </source>
</evidence>
<feature type="domain" description="Exonuclease" evidence="4">
    <location>
        <begin position="72"/>
        <end position="257"/>
    </location>
</feature>
<dbReference type="Proteomes" id="UP000827092">
    <property type="component" value="Unassembled WGS sequence"/>
</dbReference>
<proteinExistence type="predicted"/>
<keyword evidence="3" id="KW-0269">Exonuclease</keyword>
<keyword evidence="1" id="KW-0540">Nuclease</keyword>
<dbReference type="InterPro" id="IPR047201">
    <property type="entry name" value="ERI-1_3'hExo-like"/>
</dbReference>
<keyword evidence="2" id="KW-0378">Hydrolase</keyword>
<evidence type="ECO:0000256" key="1">
    <source>
        <dbReference type="ARBA" id="ARBA00022722"/>
    </source>
</evidence>
<dbReference type="EMBL" id="JAFNEN010000114">
    <property type="protein sequence ID" value="KAG8193790.1"/>
    <property type="molecule type" value="Genomic_DNA"/>
</dbReference>
<evidence type="ECO:0000259" key="4">
    <source>
        <dbReference type="SMART" id="SM00479"/>
    </source>
</evidence>
<dbReference type="CDD" id="cd06133">
    <property type="entry name" value="ERI-1_3'hExo_like"/>
    <property type="match status" value="1"/>
</dbReference>
<dbReference type="Gene3D" id="3.30.420.10">
    <property type="entry name" value="Ribonuclease H-like superfamily/Ribonuclease H"/>
    <property type="match status" value="1"/>
</dbReference>
<name>A0AAV6VCU3_9ARAC</name>
<evidence type="ECO:0000313" key="5">
    <source>
        <dbReference type="EMBL" id="KAG8193790.1"/>
    </source>
</evidence>
<dbReference type="InterPro" id="IPR013520">
    <property type="entry name" value="Ribonucl_H"/>
</dbReference>
<dbReference type="Pfam" id="PF00929">
    <property type="entry name" value="RNase_T"/>
    <property type="match status" value="1"/>
</dbReference>